<name>A0AA89CPC9_CLONO</name>
<comment type="caution">
    <text evidence="7">The sequence shown here is derived from an EMBL/GenBank/DDBJ whole genome shotgun (WGS) entry which is preliminary data.</text>
</comment>
<protein>
    <recommendedName>
        <fullName evidence="5">Putative pre-16S rRNA nuclease</fullName>
        <ecNumber evidence="5">3.1.-.-</ecNumber>
    </recommendedName>
</protein>
<dbReference type="SUPFAM" id="SSF53098">
    <property type="entry name" value="Ribonuclease H-like"/>
    <property type="match status" value="1"/>
</dbReference>
<dbReference type="EC" id="3.1.-.-" evidence="5"/>
<dbReference type="GO" id="GO:0000967">
    <property type="term" value="P:rRNA 5'-end processing"/>
    <property type="evidence" value="ECO:0007669"/>
    <property type="project" value="UniProtKB-UniRule"/>
</dbReference>
<organism evidence="7 8">
    <name type="scientific">Clostridium novyi A str. 4570</name>
    <dbReference type="NCBI Taxonomy" id="1444290"/>
    <lineage>
        <taxon>Bacteria</taxon>
        <taxon>Bacillati</taxon>
        <taxon>Bacillota</taxon>
        <taxon>Clostridia</taxon>
        <taxon>Eubacteriales</taxon>
        <taxon>Clostridiaceae</taxon>
        <taxon>Clostridium</taxon>
    </lineage>
</organism>
<keyword evidence="3 5" id="KW-0540">Nuclease</keyword>
<dbReference type="PANTHER" id="PTHR33317:SF4">
    <property type="entry name" value="POLYNUCLEOTIDYL TRANSFERASE, RIBONUCLEASE H-LIKE SUPERFAMILY PROTEIN"/>
    <property type="match status" value="1"/>
</dbReference>
<evidence type="ECO:0000256" key="2">
    <source>
        <dbReference type="ARBA" id="ARBA00022517"/>
    </source>
</evidence>
<reference evidence="7 8" key="1">
    <citation type="submission" date="2014-01" db="EMBL/GenBank/DDBJ databases">
        <title>Plasmidome dynamics in the species complex Clostridium novyi sensu lato converts strains of independent lineages into distinctly different pathogens.</title>
        <authorList>
            <person name="Skarin H."/>
            <person name="Segerman B."/>
        </authorList>
    </citation>
    <scope>NUCLEOTIDE SEQUENCE [LARGE SCALE GENOMIC DNA]</scope>
    <source>
        <strain evidence="7 8">4570</strain>
    </source>
</reference>
<evidence type="ECO:0000256" key="3">
    <source>
        <dbReference type="ARBA" id="ARBA00022722"/>
    </source>
</evidence>
<dbReference type="CDD" id="cd16964">
    <property type="entry name" value="YqgF"/>
    <property type="match status" value="1"/>
</dbReference>
<dbReference type="Proteomes" id="UP000030016">
    <property type="component" value="Unassembled WGS sequence"/>
</dbReference>
<evidence type="ECO:0000313" key="8">
    <source>
        <dbReference type="Proteomes" id="UP000030016"/>
    </source>
</evidence>
<dbReference type="EMBL" id="JDRX01000004">
    <property type="protein sequence ID" value="KGN02975.1"/>
    <property type="molecule type" value="Genomic_DNA"/>
</dbReference>
<sequence>MRVLGLDVGDRTIGVAVSDPLGFTAQGITTVHRKSVEEDIDELKKICKEYAVELIISGLPKNMNGTVGEQGEKVIEFCDLLKEEIKIPIKMWDERLTTVAAHRAMLEANLSRAKRKKIVDKMAATYILQGYLDSI</sequence>
<dbReference type="AlphaFoldDB" id="A0AA89CPC9"/>
<dbReference type="InterPro" id="IPR037027">
    <property type="entry name" value="YqgF/RNaseH-like_dom_sf"/>
</dbReference>
<evidence type="ECO:0000256" key="1">
    <source>
        <dbReference type="ARBA" id="ARBA00022490"/>
    </source>
</evidence>
<evidence type="ECO:0000259" key="6">
    <source>
        <dbReference type="SMART" id="SM00732"/>
    </source>
</evidence>
<dbReference type="GO" id="GO:0005829">
    <property type="term" value="C:cytosol"/>
    <property type="evidence" value="ECO:0007669"/>
    <property type="project" value="TreeGrafter"/>
</dbReference>
<gene>
    <name evidence="7" type="ORF">Z969_02980</name>
</gene>
<dbReference type="InterPro" id="IPR006641">
    <property type="entry name" value="YqgF/RNaseH-like_dom"/>
</dbReference>
<comment type="similarity">
    <text evidence="5">Belongs to the YqgF HJR family.</text>
</comment>
<dbReference type="HAMAP" id="MF_00651">
    <property type="entry name" value="Nuclease_YqgF"/>
    <property type="match status" value="1"/>
</dbReference>
<dbReference type="RefSeq" id="WP_039248977.1">
    <property type="nucleotide sequence ID" value="NZ_JDRX01000004.1"/>
</dbReference>
<dbReference type="NCBIfam" id="TIGR00250">
    <property type="entry name" value="RNAse_H_YqgF"/>
    <property type="match status" value="1"/>
</dbReference>
<dbReference type="InterPro" id="IPR012337">
    <property type="entry name" value="RNaseH-like_sf"/>
</dbReference>
<comment type="function">
    <text evidence="5">Could be a nuclease involved in processing of the 5'-end of pre-16S rRNA.</text>
</comment>
<proteinExistence type="inferred from homology"/>
<keyword evidence="1 5" id="KW-0963">Cytoplasm</keyword>
<dbReference type="GO" id="GO:0016788">
    <property type="term" value="F:hydrolase activity, acting on ester bonds"/>
    <property type="evidence" value="ECO:0007669"/>
    <property type="project" value="UniProtKB-UniRule"/>
</dbReference>
<evidence type="ECO:0000256" key="5">
    <source>
        <dbReference type="HAMAP-Rule" id="MF_00651"/>
    </source>
</evidence>
<evidence type="ECO:0000256" key="4">
    <source>
        <dbReference type="ARBA" id="ARBA00022801"/>
    </source>
</evidence>
<comment type="subcellular location">
    <subcellularLocation>
        <location evidence="5">Cytoplasm</location>
    </subcellularLocation>
</comment>
<keyword evidence="2 5" id="KW-0690">Ribosome biogenesis</keyword>
<feature type="domain" description="YqgF/RNase H-like" evidence="6">
    <location>
        <begin position="1"/>
        <end position="101"/>
    </location>
</feature>
<dbReference type="InterPro" id="IPR005227">
    <property type="entry name" value="YqgF"/>
</dbReference>
<dbReference type="SMART" id="SM00732">
    <property type="entry name" value="YqgFc"/>
    <property type="match status" value="1"/>
</dbReference>
<dbReference type="Pfam" id="PF03652">
    <property type="entry name" value="RuvX"/>
    <property type="match status" value="1"/>
</dbReference>
<evidence type="ECO:0000313" key="7">
    <source>
        <dbReference type="EMBL" id="KGN02975.1"/>
    </source>
</evidence>
<dbReference type="PANTHER" id="PTHR33317">
    <property type="entry name" value="POLYNUCLEOTIDYL TRANSFERASE, RIBONUCLEASE H-LIKE SUPERFAMILY PROTEIN"/>
    <property type="match status" value="1"/>
</dbReference>
<keyword evidence="4 5" id="KW-0378">Hydrolase</keyword>
<dbReference type="Gene3D" id="3.30.420.140">
    <property type="entry name" value="YqgF/RNase H-like domain"/>
    <property type="match status" value="1"/>
</dbReference>
<dbReference type="GO" id="GO:0004518">
    <property type="term" value="F:nuclease activity"/>
    <property type="evidence" value="ECO:0007669"/>
    <property type="project" value="UniProtKB-KW"/>
</dbReference>
<accession>A0AA89CPC9</accession>